<evidence type="ECO:0000256" key="1">
    <source>
        <dbReference type="ARBA" id="ARBA00007381"/>
    </source>
</evidence>
<dbReference type="FunFam" id="3.30.420.40:FF:000071">
    <property type="entry name" value="Molecular chaperone DnaK"/>
    <property type="match status" value="1"/>
</dbReference>
<protein>
    <submittedName>
        <fullName evidence="6">Heat shock</fullName>
    </submittedName>
</protein>
<evidence type="ECO:0000256" key="2">
    <source>
        <dbReference type="ARBA" id="ARBA00022741"/>
    </source>
</evidence>
<dbReference type="Gene3D" id="3.30.30.30">
    <property type="match status" value="1"/>
</dbReference>
<name>A0AAE0BRX6_9CHLO</name>
<dbReference type="EMBL" id="LGRX02033342">
    <property type="protein sequence ID" value="KAK3241661.1"/>
    <property type="molecule type" value="Genomic_DNA"/>
</dbReference>
<dbReference type="PROSITE" id="PS00297">
    <property type="entry name" value="HSP70_1"/>
    <property type="match status" value="1"/>
</dbReference>
<keyword evidence="2" id="KW-0547">Nucleotide-binding</keyword>
<feature type="region of interest" description="Disordered" evidence="5">
    <location>
        <begin position="438"/>
        <end position="460"/>
    </location>
</feature>
<comment type="caution">
    <text evidence="6">The sequence shown here is derived from an EMBL/GenBank/DDBJ whole genome shotgun (WGS) entry which is preliminary data.</text>
</comment>
<evidence type="ECO:0000256" key="5">
    <source>
        <dbReference type="SAM" id="MobiDB-lite"/>
    </source>
</evidence>
<dbReference type="GO" id="GO:0140662">
    <property type="term" value="F:ATP-dependent protein folding chaperone"/>
    <property type="evidence" value="ECO:0007669"/>
    <property type="project" value="InterPro"/>
</dbReference>
<keyword evidence="7" id="KW-1185">Reference proteome</keyword>
<sequence length="460" mass="49329">MPTCDVVVGIDLGTTNSAVAVIDRGLPKIVTIDDGNRTMPSVVHYGKEGTVSVGRAAQQKQMHDPENVIHSAKRFMGRSSEDTAEDAKNVAFKTTADEEDFSMIFAPALGETLYPEEVAGEILRKILRDAEAELNEEITKAVIAVPAYFDDMQREATEIAGRAAGLDKVKLLREPQAAALAYGVRKEEDATILVFDLGGGTFDVSILEVGGGAIEVLSTGGDAHLGGNDFDSVVMEWILEEAGKSRANATVDTGNTDVMNTLTAASRALRERISEKGQATLRLPMFGADFKVTLTRNNLECLSADLLRRMRLPVEHAALQAGVDLDAHRKIDTQRDGRKKGKAAISRRRRPGAGCWMRCCWWGRHAHACCAALVENMTGLSPRLSAVDPDEAVALGAAVQAGVLEGTMGGLAVMDVWQASLMRAVAANQLKEMERAGVDGDTEGLFGETENGNNESDECA</sequence>
<organism evidence="6 7">
    <name type="scientific">Cymbomonas tetramitiformis</name>
    <dbReference type="NCBI Taxonomy" id="36881"/>
    <lineage>
        <taxon>Eukaryota</taxon>
        <taxon>Viridiplantae</taxon>
        <taxon>Chlorophyta</taxon>
        <taxon>Pyramimonadophyceae</taxon>
        <taxon>Pyramimonadales</taxon>
        <taxon>Pyramimonadaceae</taxon>
        <taxon>Cymbomonas</taxon>
    </lineage>
</organism>
<dbReference type="GO" id="GO:0005524">
    <property type="term" value="F:ATP binding"/>
    <property type="evidence" value="ECO:0007669"/>
    <property type="project" value="UniProtKB-KW"/>
</dbReference>
<proteinExistence type="inferred from homology"/>
<dbReference type="Gene3D" id="3.30.420.40">
    <property type="match status" value="2"/>
</dbReference>
<keyword evidence="6" id="KW-0346">Stress response</keyword>
<dbReference type="AlphaFoldDB" id="A0AAE0BRX6"/>
<comment type="similarity">
    <text evidence="1">Belongs to the heat shock protein 70 family.</text>
</comment>
<dbReference type="Gene3D" id="3.90.640.10">
    <property type="entry name" value="Actin, Chain A, domain 4"/>
    <property type="match status" value="1"/>
</dbReference>
<gene>
    <name evidence="6" type="ORF">CYMTET_48593</name>
</gene>
<dbReference type="PROSITE" id="PS00329">
    <property type="entry name" value="HSP70_2"/>
    <property type="match status" value="1"/>
</dbReference>
<dbReference type="PRINTS" id="PR00301">
    <property type="entry name" value="HEATSHOCK70"/>
</dbReference>
<evidence type="ECO:0000256" key="3">
    <source>
        <dbReference type="ARBA" id="ARBA00022840"/>
    </source>
</evidence>
<dbReference type="SUPFAM" id="SSF53067">
    <property type="entry name" value="Actin-like ATPase domain"/>
    <property type="match status" value="2"/>
</dbReference>
<dbReference type="PANTHER" id="PTHR19375">
    <property type="entry name" value="HEAT SHOCK PROTEIN 70KDA"/>
    <property type="match status" value="1"/>
</dbReference>
<dbReference type="Proteomes" id="UP001190700">
    <property type="component" value="Unassembled WGS sequence"/>
</dbReference>
<evidence type="ECO:0000313" key="6">
    <source>
        <dbReference type="EMBL" id="KAK3241661.1"/>
    </source>
</evidence>
<accession>A0AAE0BRX6</accession>
<reference evidence="6 7" key="1">
    <citation type="journal article" date="2015" name="Genome Biol. Evol.">
        <title>Comparative Genomics of a Bacterivorous Green Alga Reveals Evolutionary Causalities and Consequences of Phago-Mixotrophic Mode of Nutrition.</title>
        <authorList>
            <person name="Burns J.A."/>
            <person name="Paasch A."/>
            <person name="Narechania A."/>
            <person name="Kim E."/>
        </authorList>
    </citation>
    <scope>NUCLEOTIDE SEQUENCE [LARGE SCALE GENOMIC DNA]</scope>
    <source>
        <strain evidence="6 7">PLY_AMNH</strain>
    </source>
</reference>
<keyword evidence="4" id="KW-0143">Chaperone</keyword>
<dbReference type="InterPro" id="IPR013126">
    <property type="entry name" value="Hsp_70_fam"/>
</dbReference>
<keyword evidence="3" id="KW-0067">ATP-binding</keyword>
<dbReference type="Pfam" id="PF00012">
    <property type="entry name" value="HSP70"/>
    <property type="match status" value="2"/>
</dbReference>
<dbReference type="InterPro" id="IPR043129">
    <property type="entry name" value="ATPase_NBD"/>
</dbReference>
<evidence type="ECO:0000313" key="7">
    <source>
        <dbReference type="Proteomes" id="UP001190700"/>
    </source>
</evidence>
<dbReference type="InterPro" id="IPR018181">
    <property type="entry name" value="Heat_shock_70_CS"/>
</dbReference>
<evidence type="ECO:0000256" key="4">
    <source>
        <dbReference type="ARBA" id="ARBA00023186"/>
    </source>
</evidence>